<dbReference type="Pfam" id="PF03190">
    <property type="entry name" value="Thioredox_DsbH"/>
    <property type="match status" value="1"/>
</dbReference>
<dbReference type="InterPro" id="IPR012341">
    <property type="entry name" value="6hp_glycosidase-like_sf"/>
</dbReference>
<accession>A0A7X0H872</accession>
<dbReference type="InterPro" id="IPR004879">
    <property type="entry name" value="Ssp411-like_TRX"/>
</dbReference>
<dbReference type="InterPro" id="IPR036929">
    <property type="entry name" value="DsbDN_sf"/>
</dbReference>
<dbReference type="Gene3D" id="3.40.30.10">
    <property type="entry name" value="Glutaredoxin"/>
    <property type="match status" value="1"/>
</dbReference>
<dbReference type="PANTHER" id="PTHR42899:SF1">
    <property type="entry name" value="SPERMATOGENESIS-ASSOCIATED PROTEIN 20"/>
    <property type="match status" value="1"/>
</dbReference>
<dbReference type="InterPro" id="IPR024705">
    <property type="entry name" value="Ssp411"/>
</dbReference>
<dbReference type="AlphaFoldDB" id="A0A7X0H872"/>
<gene>
    <name evidence="2" type="ORF">HNQ40_002869</name>
</gene>
<protein>
    <recommendedName>
        <fullName evidence="1">Spermatogenesis-associated protein 20-like TRX domain-containing protein</fullName>
    </recommendedName>
</protein>
<dbReference type="EMBL" id="JACHGY010000001">
    <property type="protein sequence ID" value="MBB6431063.1"/>
    <property type="molecule type" value="Genomic_DNA"/>
</dbReference>
<sequence length="781" mass="86222">MADSPHHAELINEDGSWKYTNALAMETSPYLRQHAHNPVDWVPWGEAAFAEAAQRDVPIFLSIGYSTCYWCHVMERQVFENPAIAKQMNEQFVCVKVDREERPDVDDIYMTATQLLTGSGGWPMSVFLTPASPESEAGGLLPFWAGTYIPPTPAYGRPSFPQVMDAMSGAWRDERDHVIEQSQRVADAVRQQVAQGGASSSGGAVSLEMVERTAGQLRQRYDPTHGGFSGNDGPKFPTPSTVAVLLDVYQQEPDEELAEQIRHTLDRMALGGMYDQVGGGFHRYSVDEKWLVPHFEKMLYDNGQMLELYAQAYEEWQGERAAALYARVMHETADYLLREMLDATGAFWSAQDAEVNTKEGENYVWKPEQVGEALADEDDAEPLTALAMAMYGLDLGTNFQDPHHADAEAVNVLFMPRTMSELVGFADGDMGGVMRMRERINAALLKVRDTRDQPGTDDKVLTSWNGLAIAGLVEAGRLLEEPRFIDAARNAADAVLQHMSESGGGLLRSMRGDEAKIPAFLEDYAFFIHGLLKLHQTQEDSHGDRYLAEAARLNEVVQDRFAAANGGYFDTLEDQADLFVRTRSTYDGAIPSGNSQMIHNLLALHQLTDDEAHARRAVLDLRSFASPLAESGLGMTHMQRAALRALSDLPAEWASALEEDGPAEASGGRPVVVQVRPIEGEANAYRVVLSIVEGYHINANPASMEGLVSTAVSAEGVELEVTYPSPMTETYLFTDEPLSVYEGRVEIIVRADQPIEALTLQYQACTDSACLEPVTRSIKLR</sequence>
<evidence type="ECO:0000313" key="2">
    <source>
        <dbReference type="EMBL" id="MBB6431063.1"/>
    </source>
</evidence>
<evidence type="ECO:0000313" key="3">
    <source>
        <dbReference type="Proteomes" id="UP000541810"/>
    </source>
</evidence>
<dbReference type="Gene3D" id="2.60.40.1250">
    <property type="entry name" value="Thiol:disulfide interchange protein DsbD, N-terminal domain"/>
    <property type="match status" value="1"/>
</dbReference>
<feature type="domain" description="Spermatogenesis-associated protein 20-like TRX" evidence="1">
    <location>
        <begin position="20"/>
        <end position="189"/>
    </location>
</feature>
<comment type="caution">
    <text evidence="2">The sequence shown here is derived from an EMBL/GenBank/DDBJ whole genome shotgun (WGS) entry which is preliminary data.</text>
</comment>
<proteinExistence type="predicted"/>
<dbReference type="Proteomes" id="UP000541810">
    <property type="component" value="Unassembled WGS sequence"/>
</dbReference>
<evidence type="ECO:0000259" key="1">
    <source>
        <dbReference type="Pfam" id="PF03190"/>
    </source>
</evidence>
<dbReference type="InterPro" id="IPR008928">
    <property type="entry name" value="6-hairpin_glycosidase_sf"/>
</dbReference>
<name>A0A7X0H872_9BACT</name>
<dbReference type="Gene3D" id="1.50.10.10">
    <property type="match status" value="1"/>
</dbReference>
<organism evidence="2 3">
    <name type="scientific">Algisphaera agarilytica</name>
    <dbReference type="NCBI Taxonomy" id="1385975"/>
    <lineage>
        <taxon>Bacteria</taxon>
        <taxon>Pseudomonadati</taxon>
        <taxon>Planctomycetota</taxon>
        <taxon>Phycisphaerae</taxon>
        <taxon>Phycisphaerales</taxon>
        <taxon>Phycisphaeraceae</taxon>
        <taxon>Algisphaera</taxon>
    </lineage>
</organism>
<dbReference type="GO" id="GO:0005975">
    <property type="term" value="P:carbohydrate metabolic process"/>
    <property type="evidence" value="ECO:0007669"/>
    <property type="project" value="InterPro"/>
</dbReference>
<dbReference type="PANTHER" id="PTHR42899">
    <property type="entry name" value="SPERMATOGENESIS-ASSOCIATED PROTEIN 20"/>
    <property type="match status" value="1"/>
</dbReference>
<dbReference type="CDD" id="cd02955">
    <property type="entry name" value="SSP411"/>
    <property type="match status" value="1"/>
</dbReference>
<keyword evidence="3" id="KW-1185">Reference proteome</keyword>
<dbReference type="PIRSF" id="PIRSF006402">
    <property type="entry name" value="UCP006402_thioredoxin"/>
    <property type="match status" value="1"/>
</dbReference>
<dbReference type="InterPro" id="IPR036249">
    <property type="entry name" value="Thioredoxin-like_sf"/>
</dbReference>
<dbReference type="SUPFAM" id="SSF52833">
    <property type="entry name" value="Thioredoxin-like"/>
    <property type="match status" value="1"/>
</dbReference>
<reference evidence="2 3" key="1">
    <citation type="submission" date="2020-08" db="EMBL/GenBank/DDBJ databases">
        <title>Genomic Encyclopedia of Type Strains, Phase IV (KMG-IV): sequencing the most valuable type-strain genomes for metagenomic binning, comparative biology and taxonomic classification.</title>
        <authorList>
            <person name="Goeker M."/>
        </authorList>
    </citation>
    <scope>NUCLEOTIDE SEQUENCE [LARGE SCALE GENOMIC DNA]</scope>
    <source>
        <strain evidence="2 3">DSM 103725</strain>
    </source>
</reference>
<dbReference type="SUPFAM" id="SSF48208">
    <property type="entry name" value="Six-hairpin glycosidases"/>
    <property type="match status" value="1"/>
</dbReference>
<dbReference type="RefSeq" id="WP_184678559.1">
    <property type="nucleotide sequence ID" value="NZ_JACHGY010000001.1"/>
</dbReference>